<dbReference type="GO" id="GO:0000287">
    <property type="term" value="F:magnesium ion binding"/>
    <property type="evidence" value="ECO:0007669"/>
    <property type="project" value="UniProtKB-UniRule"/>
</dbReference>
<keyword evidence="4 8" id="KW-0479">Metal-binding</keyword>
<dbReference type="PANTHER" id="PTHR33653">
    <property type="entry name" value="RIBONUCLEASE VAPC2"/>
    <property type="match status" value="1"/>
</dbReference>
<dbReference type="GO" id="GO:0004540">
    <property type="term" value="F:RNA nuclease activity"/>
    <property type="evidence" value="ECO:0007669"/>
    <property type="project" value="InterPro"/>
</dbReference>
<sequence>MTVTHLVDTSALARLLRSNSASLGWDKQIRQGLVGVCALTELEFLHSARSADNRKVLLEALRVSYPWVAVPDGVYRRAAEVQDQLTQRGQHRGAGPIDLLVAAAAELSGLTVLHYDGDFDVIKRATGQPAQWLAPPGTIR</sequence>
<comment type="similarity">
    <text evidence="7 8">Belongs to the PINc/VapC protein family.</text>
</comment>
<evidence type="ECO:0000256" key="2">
    <source>
        <dbReference type="ARBA" id="ARBA00022649"/>
    </source>
</evidence>
<evidence type="ECO:0000313" key="11">
    <source>
        <dbReference type="Proteomes" id="UP000630887"/>
    </source>
</evidence>
<dbReference type="RefSeq" id="WP_203697570.1">
    <property type="nucleotide sequence ID" value="NZ_BAAALC010000075.1"/>
</dbReference>
<dbReference type="HAMAP" id="MF_00265">
    <property type="entry name" value="VapC_Nob1"/>
    <property type="match status" value="1"/>
</dbReference>
<keyword evidence="6 8" id="KW-0460">Magnesium</keyword>
<dbReference type="InterPro" id="IPR029060">
    <property type="entry name" value="PIN-like_dom_sf"/>
</dbReference>
<dbReference type="EC" id="3.1.-.-" evidence="8"/>
<dbReference type="PANTHER" id="PTHR33653:SF1">
    <property type="entry name" value="RIBONUCLEASE VAPC2"/>
    <property type="match status" value="1"/>
</dbReference>
<dbReference type="Pfam" id="PF01850">
    <property type="entry name" value="PIN"/>
    <property type="match status" value="1"/>
</dbReference>
<dbReference type="SUPFAM" id="SSF88723">
    <property type="entry name" value="PIN domain-like"/>
    <property type="match status" value="1"/>
</dbReference>
<keyword evidence="5 8" id="KW-0378">Hydrolase</keyword>
<keyword evidence="2 8" id="KW-1277">Toxin-antitoxin system</keyword>
<dbReference type="Proteomes" id="UP000630887">
    <property type="component" value="Unassembled WGS sequence"/>
</dbReference>
<protein>
    <recommendedName>
        <fullName evidence="8">Ribonuclease VapC</fullName>
        <shortName evidence="8">RNase VapC</shortName>
        <ecNumber evidence="8">3.1.-.-</ecNumber>
    </recommendedName>
    <alternativeName>
        <fullName evidence="8">Toxin VapC</fullName>
    </alternativeName>
</protein>
<keyword evidence="3 8" id="KW-0540">Nuclease</keyword>
<feature type="binding site" evidence="8">
    <location>
        <position position="8"/>
    </location>
    <ligand>
        <name>Mg(2+)</name>
        <dbReference type="ChEBI" id="CHEBI:18420"/>
    </ligand>
</feature>
<evidence type="ECO:0000259" key="9">
    <source>
        <dbReference type="Pfam" id="PF01850"/>
    </source>
</evidence>
<reference evidence="10 11" key="1">
    <citation type="submission" date="2021-01" db="EMBL/GenBank/DDBJ databases">
        <title>Whole genome shotgun sequence of Catellatospora coxensis NBRC 107359.</title>
        <authorList>
            <person name="Komaki H."/>
            <person name="Tamura T."/>
        </authorList>
    </citation>
    <scope>NUCLEOTIDE SEQUENCE [LARGE SCALE GENOMIC DNA]</scope>
    <source>
        <strain evidence="10 11">NBRC 107359</strain>
    </source>
</reference>
<dbReference type="InterPro" id="IPR050556">
    <property type="entry name" value="Type_II_TA_system_RNase"/>
</dbReference>
<dbReference type="InterPro" id="IPR022907">
    <property type="entry name" value="VapC_family"/>
</dbReference>
<evidence type="ECO:0000256" key="3">
    <source>
        <dbReference type="ARBA" id="ARBA00022722"/>
    </source>
</evidence>
<dbReference type="EMBL" id="BONI01000076">
    <property type="protein sequence ID" value="GIG09948.1"/>
    <property type="molecule type" value="Genomic_DNA"/>
</dbReference>
<name>A0A8J3PB11_9ACTN</name>
<comment type="caution">
    <text evidence="10">The sequence shown here is derived from an EMBL/GenBank/DDBJ whole genome shotgun (WGS) entry which is preliminary data.</text>
</comment>
<evidence type="ECO:0000256" key="6">
    <source>
        <dbReference type="ARBA" id="ARBA00022842"/>
    </source>
</evidence>
<gene>
    <name evidence="10" type="primary">vapC2</name>
    <name evidence="8" type="synonym">vapC</name>
    <name evidence="10" type="ORF">Cco03nite_66480</name>
</gene>
<dbReference type="AlphaFoldDB" id="A0A8J3PB11"/>
<feature type="domain" description="PIN" evidence="9">
    <location>
        <begin position="6"/>
        <end position="123"/>
    </location>
</feature>
<proteinExistence type="inferred from homology"/>
<accession>A0A8J3PB11</accession>
<evidence type="ECO:0000256" key="7">
    <source>
        <dbReference type="ARBA" id="ARBA00038093"/>
    </source>
</evidence>
<evidence type="ECO:0000256" key="4">
    <source>
        <dbReference type="ARBA" id="ARBA00022723"/>
    </source>
</evidence>
<dbReference type="GO" id="GO:0090729">
    <property type="term" value="F:toxin activity"/>
    <property type="evidence" value="ECO:0007669"/>
    <property type="project" value="UniProtKB-KW"/>
</dbReference>
<evidence type="ECO:0000256" key="1">
    <source>
        <dbReference type="ARBA" id="ARBA00001946"/>
    </source>
</evidence>
<dbReference type="InterPro" id="IPR002716">
    <property type="entry name" value="PIN_dom"/>
</dbReference>
<comment type="cofactor">
    <cofactor evidence="1 8">
        <name>Mg(2+)</name>
        <dbReference type="ChEBI" id="CHEBI:18420"/>
    </cofactor>
</comment>
<organism evidence="10 11">
    <name type="scientific">Catellatospora coxensis</name>
    <dbReference type="NCBI Taxonomy" id="310354"/>
    <lineage>
        <taxon>Bacteria</taxon>
        <taxon>Bacillati</taxon>
        <taxon>Actinomycetota</taxon>
        <taxon>Actinomycetes</taxon>
        <taxon>Micromonosporales</taxon>
        <taxon>Micromonosporaceae</taxon>
        <taxon>Catellatospora</taxon>
    </lineage>
</organism>
<evidence type="ECO:0000313" key="10">
    <source>
        <dbReference type="EMBL" id="GIG09948.1"/>
    </source>
</evidence>
<keyword evidence="11" id="KW-1185">Reference proteome</keyword>
<comment type="function">
    <text evidence="8">Toxic component of a toxin-antitoxin (TA) system. An RNase.</text>
</comment>
<dbReference type="GO" id="GO:0016787">
    <property type="term" value="F:hydrolase activity"/>
    <property type="evidence" value="ECO:0007669"/>
    <property type="project" value="UniProtKB-KW"/>
</dbReference>
<dbReference type="Gene3D" id="3.40.50.1010">
    <property type="entry name" value="5'-nuclease"/>
    <property type="match status" value="1"/>
</dbReference>
<dbReference type="CDD" id="cd18755">
    <property type="entry name" value="PIN_MtVapC3_VapC21-like"/>
    <property type="match status" value="1"/>
</dbReference>
<evidence type="ECO:0000256" key="5">
    <source>
        <dbReference type="ARBA" id="ARBA00022801"/>
    </source>
</evidence>
<feature type="binding site" evidence="8">
    <location>
        <position position="98"/>
    </location>
    <ligand>
        <name>Mg(2+)</name>
        <dbReference type="ChEBI" id="CHEBI:18420"/>
    </ligand>
</feature>
<evidence type="ECO:0000256" key="8">
    <source>
        <dbReference type="HAMAP-Rule" id="MF_00265"/>
    </source>
</evidence>
<keyword evidence="8" id="KW-0800">Toxin</keyword>